<dbReference type="SUPFAM" id="SSF52540">
    <property type="entry name" value="P-loop containing nucleoside triphosphate hydrolases"/>
    <property type="match status" value="1"/>
</dbReference>
<keyword evidence="5" id="KW-1185">Reference proteome</keyword>
<dbReference type="GO" id="GO:0009432">
    <property type="term" value="P:SOS response"/>
    <property type="evidence" value="ECO:0007669"/>
    <property type="project" value="UniProtKB-KW"/>
</dbReference>
<dbReference type="Pfam" id="PF02463">
    <property type="entry name" value="SMC_N"/>
    <property type="match status" value="1"/>
</dbReference>
<feature type="domain" description="RecF/RecN/SMC N-terminal" evidence="3">
    <location>
        <begin position="58"/>
        <end position="648"/>
    </location>
</feature>
<keyword evidence="4" id="KW-0067">ATP-binding</keyword>
<dbReference type="GO" id="GO:0005524">
    <property type="term" value="F:ATP binding"/>
    <property type="evidence" value="ECO:0007669"/>
    <property type="project" value="UniProtKB-KW"/>
</dbReference>
<dbReference type="EMBL" id="JACCFQ010000001">
    <property type="protein sequence ID" value="NYJ15498.1"/>
    <property type="molecule type" value="Genomic_DNA"/>
</dbReference>
<reference evidence="4 5" key="1">
    <citation type="submission" date="2020-07" db="EMBL/GenBank/DDBJ databases">
        <title>Sequencing the genomes of 1000 actinobacteria strains.</title>
        <authorList>
            <person name="Klenk H.-P."/>
        </authorList>
    </citation>
    <scope>NUCLEOTIDE SEQUENCE [LARGE SCALE GENOMIC DNA]</scope>
    <source>
        <strain evidence="4 5">DSM 15664</strain>
    </source>
</reference>
<keyword evidence="1" id="KW-0742">SOS response</keyword>
<organism evidence="4 5">
    <name type="scientific">Nesterenkonia sandarakina</name>
    <dbReference type="NCBI Taxonomy" id="272918"/>
    <lineage>
        <taxon>Bacteria</taxon>
        <taxon>Bacillati</taxon>
        <taxon>Actinomycetota</taxon>
        <taxon>Actinomycetes</taxon>
        <taxon>Micrococcales</taxon>
        <taxon>Micrococcaceae</taxon>
        <taxon>Nesterenkonia</taxon>
    </lineage>
</organism>
<keyword evidence="4" id="KW-0547">Nucleotide-binding</keyword>
<proteinExistence type="predicted"/>
<dbReference type="AlphaFoldDB" id="A0A7Z0E5K6"/>
<comment type="caution">
    <text evidence="4">The sequence shown here is derived from an EMBL/GenBank/DDBJ whole genome shotgun (WGS) entry which is preliminary data.</text>
</comment>
<dbReference type="Proteomes" id="UP000560069">
    <property type="component" value="Unassembled WGS sequence"/>
</dbReference>
<dbReference type="InterPro" id="IPR003395">
    <property type="entry name" value="RecF/RecN/SMC_N"/>
</dbReference>
<keyword evidence="2" id="KW-0175">Coiled coil</keyword>
<evidence type="ECO:0000256" key="1">
    <source>
        <dbReference type="ARBA" id="ARBA00023236"/>
    </source>
</evidence>
<sequence length="816" mass="89944">MNKLTELTLEDLAESLRAQAFSETGADSTAWEALTQMADELNSGDRIDLLTKNRKWLLRRVSVTGFRGAKHEVNLTIDNLQGVTVLFGENGSGKSSLAEAVRVALEGRTGATHLGTNGTVHELWGANDQRSQGVENATVRVVLVDEATTDTLKILATITESGVKRTGLLESSNERLELDSGSPAWNVWADAIRASPPVLAYAELADELQKKKDLQIWLTSCLAMDNASRVFDSRVKAEVDASVHAEKTINSAKQISVAAVAEADEEARRQGVRDIKPLEWVEHKSQEELTCWLQANDLTERKKRESFLDADFMDSLPKYSAAFTSAWEEWSNAATKALLTAQVTDSLVDMHARVVSSQQGDNDGVCPTCGTPHTDWRRHLREEANRLTEAREAASELKRLVRRSRNDMVEPLRACLLVLPSDFDRTETVGLEDLLKEVDEASHSTDDLNVSLLTAIRSLAKWSDRPEARSLKRAALAASGLEHQWRCNRWDAVTSYASAFDENIHLASKTATLKKARGKWNGHLARIRRERSSSLHALVGPAVESLLGDVGISVSAIDITKSESRLDLQNDKGESVELAHLSAGQRNALILGPVIATAESGIFAFSILDDPVHAFDDFRVDKLSSTLAEIGKNQSLVLTTHDARFVEYLRVHATLAFVVLATARDSSGQMTLTPTLDPPAELIKFGRELATDLTKAEAPEGRAEVTALLRMALDEAFEHVALRHFARLSVTEAEEARRTFDQAMLTEHRKKALRQFLADSPVQLGLLTQAWQLVASSVKRWSKAVHDPSAVPDAAQLDTDFDTAEKTIDVLRGIRW</sequence>
<evidence type="ECO:0000259" key="3">
    <source>
        <dbReference type="Pfam" id="PF02463"/>
    </source>
</evidence>
<dbReference type="InterPro" id="IPR027417">
    <property type="entry name" value="P-loop_NTPase"/>
</dbReference>
<dbReference type="PANTHER" id="PTHR32182">
    <property type="entry name" value="DNA REPLICATION AND REPAIR PROTEIN RECF"/>
    <property type="match status" value="1"/>
</dbReference>
<dbReference type="PANTHER" id="PTHR32182:SF22">
    <property type="entry name" value="ATP-DEPENDENT ENDONUCLEASE, OLD FAMILY-RELATED"/>
    <property type="match status" value="1"/>
</dbReference>
<name>A0A7Z0E5K6_9MICC</name>
<keyword evidence="1" id="KW-0227">DNA damage</keyword>
<evidence type="ECO:0000313" key="5">
    <source>
        <dbReference type="Proteomes" id="UP000560069"/>
    </source>
</evidence>
<feature type="coiled-coil region" evidence="2">
    <location>
        <begin position="377"/>
        <end position="407"/>
    </location>
</feature>
<dbReference type="RefSeq" id="WP_179440587.1">
    <property type="nucleotide sequence ID" value="NZ_BAAALK010000009.1"/>
</dbReference>
<gene>
    <name evidence="4" type="ORF">HNR11_000032</name>
</gene>
<evidence type="ECO:0000313" key="4">
    <source>
        <dbReference type="EMBL" id="NYJ15498.1"/>
    </source>
</evidence>
<protein>
    <submittedName>
        <fullName evidence="4">Energy-coupling factor transporter ATP-binding protein EcfA2</fullName>
    </submittedName>
</protein>
<dbReference type="Gene3D" id="3.40.50.300">
    <property type="entry name" value="P-loop containing nucleotide triphosphate hydrolases"/>
    <property type="match status" value="2"/>
</dbReference>
<dbReference type="GO" id="GO:0000731">
    <property type="term" value="P:DNA synthesis involved in DNA repair"/>
    <property type="evidence" value="ECO:0007669"/>
    <property type="project" value="TreeGrafter"/>
</dbReference>
<dbReference type="GO" id="GO:0006302">
    <property type="term" value="P:double-strand break repair"/>
    <property type="evidence" value="ECO:0007669"/>
    <property type="project" value="TreeGrafter"/>
</dbReference>
<evidence type="ECO:0000256" key="2">
    <source>
        <dbReference type="SAM" id="Coils"/>
    </source>
</evidence>
<accession>A0A7Z0E5K6</accession>